<protein>
    <submittedName>
        <fullName evidence="2">Uncharacterized protein</fullName>
    </submittedName>
</protein>
<feature type="compositionally biased region" description="Low complexity" evidence="1">
    <location>
        <begin position="112"/>
        <end position="133"/>
    </location>
</feature>
<proteinExistence type="predicted"/>
<feature type="region of interest" description="Disordered" evidence="1">
    <location>
        <begin position="52"/>
        <end position="155"/>
    </location>
</feature>
<dbReference type="Proteomes" id="UP001415857">
    <property type="component" value="Unassembled WGS sequence"/>
</dbReference>
<evidence type="ECO:0000313" key="3">
    <source>
        <dbReference type="Proteomes" id="UP001415857"/>
    </source>
</evidence>
<comment type="caution">
    <text evidence="2">The sequence shown here is derived from an EMBL/GenBank/DDBJ whole genome shotgun (WGS) entry which is preliminary data.</text>
</comment>
<feature type="compositionally biased region" description="Polar residues" evidence="1">
    <location>
        <begin position="10"/>
        <end position="24"/>
    </location>
</feature>
<feature type="compositionally biased region" description="Polar residues" evidence="1">
    <location>
        <begin position="54"/>
        <end position="64"/>
    </location>
</feature>
<sequence length="155" mass="17096">MFNAEMSHASIPNSVQMSQPVDSNTESYPLGYQKFFAPGRVGDTKYKGKYIRRNLNQPSITRASSVPVGVQESKNNDYSHQPEYTQSRQFKKAPHEFFGPSEPVVSTSRSTPNFFPSNSDPSGSNDNDSIGSPQNHYPHPSGPNNLPMQPNFAAG</sequence>
<dbReference type="AlphaFoldDB" id="A0AAP0X1A6"/>
<name>A0AAP0X1A6_LIQFO</name>
<feature type="region of interest" description="Disordered" evidence="1">
    <location>
        <begin position="1"/>
        <end position="24"/>
    </location>
</feature>
<organism evidence="2 3">
    <name type="scientific">Liquidambar formosana</name>
    <name type="common">Formosan gum</name>
    <dbReference type="NCBI Taxonomy" id="63359"/>
    <lineage>
        <taxon>Eukaryota</taxon>
        <taxon>Viridiplantae</taxon>
        <taxon>Streptophyta</taxon>
        <taxon>Embryophyta</taxon>
        <taxon>Tracheophyta</taxon>
        <taxon>Spermatophyta</taxon>
        <taxon>Magnoliopsida</taxon>
        <taxon>eudicotyledons</taxon>
        <taxon>Gunneridae</taxon>
        <taxon>Pentapetalae</taxon>
        <taxon>Saxifragales</taxon>
        <taxon>Altingiaceae</taxon>
        <taxon>Liquidambar</taxon>
    </lineage>
</organism>
<accession>A0AAP0X1A6</accession>
<evidence type="ECO:0000313" key="2">
    <source>
        <dbReference type="EMBL" id="KAK9282308.1"/>
    </source>
</evidence>
<dbReference type="EMBL" id="JBBPBK010000007">
    <property type="protein sequence ID" value="KAK9282308.1"/>
    <property type="molecule type" value="Genomic_DNA"/>
</dbReference>
<evidence type="ECO:0000256" key="1">
    <source>
        <dbReference type="SAM" id="MobiDB-lite"/>
    </source>
</evidence>
<feature type="compositionally biased region" description="Polar residues" evidence="1">
    <location>
        <begin position="72"/>
        <end position="88"/>
    </location>
</feature>
<reference evidence="2 3" key="1">
    <citation type="journal article" date="2024" name="Plant J.">
        <title>Genome sequences and population genomics reveal climatic adaptation and genomic divergence between two closely related sweetgum species.</title>
        <authorList>
            <person name="Xu W.Q."/>
            <person name="Ren C.Q."/>
            <person name="Zhang X.Y."/>
            <person name="Comes H.P."/>
            <person name="Liu X.H."/>
            <person name="Li Y.G."/>
            <person name="Kettle C.J."/>
            <person name="Jalonen R."/>
            <person name="Gaisberger H."/>
            <person name="Ma Y.Z."/>
            <person name="Qiu Y.X."/>
        </authorList>
    </citation>
    <scope>NUCLEOTIDE SEQUENCE [LARGE SCALE GENOMIC DNA]</scope>
    <source>
        <strain evidence="2">Hangzhou</strain>
    </source>
</reference>
<gene>
    <name evidence="2" type="ORF">L1049_005222</name>
</gene>
<keyword evidence="3" id="KW-1185">Reference proteome</keyword>